<evidence type="ECO:0008006" key="3">
    <source>
        <dbReference type="Google" id="ProtNLM"/>
    </source>
</evidence>
<proteinExistence type="predicted"/>
<accession>A0ABP0Z773</accession>
<gene>
    <name evidence="1" type="ORF">CITCOLO1_LOCUS20359</name>
</gene>
<keyword evidence="2" id="KW-1185">Reference proteome</keyword>
<sequence>MNYQTHLLKRYSARVLRIQPFASTPLPNSVSDIDSHLVSLCQNLTPRNANDAFSLFHTAIASNSLPSGLTCNSLMAALTRTRNYEMALSVYDLHFSRVCSWCS</sequence>
<evidence type="ECO:0000313" key="2">
    <source>
        <dbReference type="Proteomes" id="UP001642487"/>
    </source>
</evidence>
<dbReference type="InterPro" id="IPR002885">
    <property type="entry name" value="PPR_rpt"/>
</dbReference>
<reference evidence="1 2" key="1">
    <citation type="submission" date="2024-03" db="EMBL/GenBank/DDBJ databases">
        <authorList>
            <person name="Gkanogiannis A."/>
            <person name="Becerra Lopez-Lavalle L."/>
        </authorList>
    </citation>
    <scope>NUCLEOTIDE SEQUENCE [LARGE SCALE GENOMIC DNA]</scope>
</reference>
<evidence type="ECO:0000313" key="1">
    <source>
        <dbReference type="EMBL" id="CAK9327957.1"/>
    </source>
</evidence>
<name>A0ABP0Z773_9ROSI</name>
<dbReference type="NCBIfam" id="TIGR00756">
    <property type="entry name" value="PPR"/>
    <property type="match status" value="1"/>
</dbReference>
<organism evidence="1 2">
    <name type="scientific">Citrullus colocynthis</name>
    <name type="common">colocynth</name>
    <dbReference type="NCBI Taxonomy" id="252529"/>
    <lineage>
        <taxon>Eukaryota</taxon>
        <taxon>Viridiplantae</taxon>
        <taxon>Streptophyta</taxon>
        <taxon>Embryophyta</taxon>
        <taxon>Tracheophyta</taxon>
        <taxon>Spermatophyta</taxon>
        <taxon>Magnoliopsida</taxon>
        <taxon>eudicotyledons</taxon>
        <taxon>Gunneridae</taxon>
        <taxon>Pentapetalae</taxon>
        <taxon>rosids</taxon>
        <taxon>fabids</taxon>
        <taxon>Cucurbitales</taxon>
        <taxon>Cucurbitaceae</taxon>
        <taxon>Benincaseae</taxon>
        <taxon>Citrullus</taxon>
    </lineage>
</organism>
<protein>
    <recommendedName>
        <fullName evidence="3">Pentatricopeptide repeat-containing protein</fullName>
    </recommendedName>
</protein>
<dbReference type="EMBL" id="OZ021742">
    <property type="protein sequence ID" value="CAK9327957.1"/>
    <property type="molecule type" value="Genomic_DNA"/>
</dbReference>
<dbReference type="Proteomes" id="UP001642487">
    <property type="component" value="Chromosome 8"/>
</dbReference>